<evidence type="ECO:0000256" key="3">
    <source>
        <dbReference type="ARBA" id="ARBA00022630"/>
    </source>
</evidence>
<accession>A0AAJ0UIA1</accession>
<comment type="similarity">
    <text evidence="6">Belongs to the RnfG family.</text>
</comment>
<feature type="transmembrane region" description="Helical" evidence="8">
    <location>
        <begin position="20"/>
        <end position="38"/>
    </location>
</feature>
<keyword evidence="6" id="KW-1278">Translocase</keyword>
<evidence type="ECO:0000259" key="9">
    <source>
        <dbReference type="SMART" id="SM00900"/>
    </source>
</evidence>
<keyword evidence="4 6" id="KW-0288">FMN</keyword>
<keyword evidence="6 8" id="KW-0812">Transmembrane</keyword>
<comment type="subcellular location">
    <subcellularLocation>
        <location evidence="6">Cell inner membrane</location>
        <topology evidence="6">Single-pass membrane protein</topology>
    </subcellularLocation>
</comment>
<feature type="region of interest" description="Disordered" evidence="7">
    <location>
        <begin position="77"/>
        <end position="98"/>
    </location>
</feature>
<feature type="domain" description="FMN-binding" evidence="9">
    <location>
        <begin position="124"/>
        <end position="216"/>
    </location>
</feature>
<comment type="function">
    <text evidence="6">Part of a membrane-bound complex that couples electron transfer with translocation of ions across the membrane.</text>
</comment>
<keyword evidence="1 6" id="KW-0813">Transport</keyword>
<protein>
    <recommendedName>
        <fullName evidence="6">Ion-translocating oxidoreductase complex subunit G</fullName>
        <ecNumber evidence="6">7.-.-.-</ecNumber>
    </recommendedName>
    <alternativeName>
        <fullName evidence="6">Rnf electron transport complex subunit G</fullName>
    </alternativeName>
</protein>
<keyword evidence="2 6" id="KW-0597">Phosphoprotein</keyword>
<dbReference type="PANTHER" id="PTHR36118">
    <property type="entry name" value="ION-TRANSLOCATING OXIDOREDUCTASE COMPLEX SUBUNIT G"/>
    <property type="match status" value="1"/>
</dbReference>
<evidence type="ECO:0000256" key="6">
    <source>
        <dbReference type="HAMAP-Rule" id="MF_00479"/>
    </source>
</evidence>
<dbReference type="GO" id="GO:0022900">
    <property type="term" value="P:electron transport chain"/>
    <property type="evidence" value="ECO:0007669"/>
    <property type="project" value="UniProtKB-UniRule"/>
</dbReference>
<evidence type="ECO:0000256" key="2">
    <source>
        <dbReference type="ARBA" id="ARBA00022553"/>
    </source>
</evidence>
<dbReference type="GO" id="GO:0009055">
    <property type="term" value="F:electron transfer activity"/>
    <property type="evidence" value="ECO:0007669"/>
    <property type="project" value="InterPro"/>
</dbReference>
<dbReference type="EMBL" id="NHSF01000073">
    <property type="protein sequence ID" value="MBK5931989.1"/>
    <property type="molecule type" value="Genomic_DNA"/>
</dbReference>
<keyword evidence="11" id="KW-1185">Reference proteome</keyword>
<sequence length="235" mass="25049">MRPWVLPRLDRDGVGYQTLLLGGFALAASALLVVGNLLTKGPISKREAEDLRASLEQVIPAERHDNDLLANPLMIPRQSASQSPDSSPNSNRASSRHGDDRITVYRALEGLDVTAVAFETVGQGYAGPIRVLLGIGADGRILGARVLAHSETPGLGDKIEISRDDWITAFDGRDLTDPPPERWAVKKDGGVFDQFSGATITPRAVVAAIKSGLETFAAQRDALTASAVITVETSE</sequence>
<keyword evidence="6" id="KW-0997">Cell inner membrane</keyword>
<dbReference type="Pfam" id="PF04205">
    <property type="entry name" value="FMN_bind"/>
    <property type="match status" value="1"/>
</dbReference>
<keyword evidence="6" id="KW-1003">Cell membrane</keyword>
<dbReference type="AlphaFoldDB" id="A0AAJ0UIA1"/>
<dbReference type="PIRSF" id="PIRSF006091">
    <property type="entry name" value="E_trnsport_RnfG"/>
    <property type="match status" value="1"/>
</dbReference>
<keyword evidence="3 6" id="KW-0285">Flavoprotein</keyword>
<evidence type="ECO:0000313" key="10">
    <source>
        <dbReference type="EMBL" id="MBK5931989.1"/>
    </source>
</evidence>
<dbReference type="Proteomes" id="UP001296967">
    <property type="component" value="Unassembled WGS sequence"/>
</dbReference>
<dbReference type="PANTHER" id="PTHR36118:SF1">
    <property type="entry name" value="ION-TRANSLOCATING OXIDOREDUCTASE COMPLEX SUBUNIT G"/>
    <property type="match status" value="1"/>
</dbReference>
<reference evidence="10" key="1">
    <citation type="submission" date="2017-05" db="EMBL/GenBank/DDBJ databases">
        <authorList>
            <person name="Imhoff J.F."/>
            <person name="Rahn T."/>
            <person name="Kuenzel S."/>
            <person name="Neulinger S.C."/>
        </authorList>
    </citation>
    <scope>NUCLEOTIDE SEQUENCE</scope>
    <source>
        <strain evidence="10">DSM 4395</strain>
    </source>
</reference>
<feature type="compositionally biased region" description="Low complexity" evidence="7">
    <location>
        <begin position="78"/>
        <end position="91"/>
    </location>
</feature>
<dbReference type="RefSeq" id="WP_201246842.1">
    <property type="nucleotide sequence ID" value="NZ_NHSF01000073.1"/>
</dbReference>
<comment type="subunit">
    <text evidence="6">The complex is composed of six subunits: RnfA, RnfB, RnfC, RnfD, RnfE and RnfG.</text>
</comment>
<comment type="caution">
    <text evidence="10">The sequence shown here is derived from an EMBL/GenBank/DDBJ whole genome shotgun (WGS) entry which is preliminary data.</text>
</comment>
<dbReference type="InterPro" id="IPR007329">
    <property type="entry name" value="FMN-bd"/>
</dbReference>
<dbReference type="InterPro" id="IPR010209">
    <property type="entry name" value="Ion_transpt_RnfG/RsxG"/>
</dbReference>
<name>A0AAJ0UIA1_HALSE</name>
<dbReference type="NCBIfam" id="TIGR01947">
    <property type="entry name" value="rnfG"/>
    <property type="match status" value="1"/>
</dbReference>
<comment type="cofactor">
    <cofactor evidence="6">
        <name>FMN</name>
        <dbReference type="ChEBI" id="CHEBI:58210"/>
    </cofactor>
</comment>
<dbReference type="NCBIfam" id="NF002519">
    <property type="entry name" value="PRK01908.1"/>
    <property type="match status" value="1"/>
</dbReference>
<reference evidence="10" key="2">
    <citation type="journal article" date="2020" name="Microorganisms">
        <title>Osmotic Adaptation and Compatible Solute Biosynthesis of Phototrophic Bacteria as Revealed from Genome Analyses.</title>
        <authorList>
            <person name="Imhoff J.F."/>
            <person name="Rahn T."/>
            <person name="Kunzel S."/>
            <person name="Keller A."/>
            <person name="Neulinger S.C."/>
        </authorList>
    </citation>
    <scope>NUCLEOTIDE SEQUENCE</scope>
    <source>
        <strain evidence="10">DSM 4395</strain>
    </source>
</reference>
<dbReference type="SMART" id="SM00900">
    <property type="entry name" value="FMN_bind"/>
    <property type="match status" value="1"/>
</dbReference>
<feature type="modified residue" description="FMN phosphoryl threonine" evidence="6">
    <location>
        <position position="199"/>
    </location>
</feature>
<organism evidence="10 11">
    <name type="scientific">Halochromatium salexigens</name>
    <name type="common">Chromatium salexigens</name>
    <dbReference type="NCBI Taxonomy" id="49447"/>
    <lineage>
        <taxon>Bacteria</taxon>
        <taxon>Pseudomonadati</taxon>
        <taxon>Pseudomonadota</taxon>
        <taxon>Gammaproteobacteria</taxon>
        <taxon>Chromatiales</taxon>
        <taxon>Chromatiaceae</taxon>
        <taxon>Halochromatium</taxon>
    </lineage>
</organism>
<evidence type="ECO:0000256" key="7">
    <source>
        <dbReference type="SAM" id="MobiDB-lite"/>
    </source>
</evidence>
<evidence type="ECO:0000256" key="1">
    <source>
        <dbReference type="ARBA" id="ARBA00022448"/>
    </source>
</evidence>
<dbReference type="EC" id="7.-.-.-" evidence="6"/>
<proteinExistence type="inferred from homology"/>
<evidence type="ECO:0000313" key="11">
    <source>
        <dbReference type="Proteomes" id="UP001296967"/>
    </source>
</evidence>
<dbReference type="GO" id="GO:0010181">
    <property type="term" value="F:FMN binding"/>
    <property type="evidence" value="ECO:0007669"/>
    <property type="project" value="InterPro"/>
</dbReference>
<keyword evidence="6 8" id="KW-0472">Membrane</keyword>
<evidence type="ECO:0000256" key="5">
    <source>
        <dbReference type="ARBA" id="ARBA00022982"/>
    </source>
</evidence>
<keyword evidence="5 6" id="KW-0249">Electron transport</keyword>
<keyword evidence="6 8" id="KW-1133">Transmembrane helix</keyword>
<dbReference type="HAMAP" id="MF_00479">
    <property type="entry name" value="RsxG_RnfG"/>
    <property type="match status" value="1"/>
</dbReference>
<evidence type="ECO:0000256" key="8">
    <source>
        <dbReference type="SAM" id="Phobius"/>
    </source>
</evidence>
<dbReference type="GO" id="GO:0005886">
    <property type="term" value="C:plasma membrane"/>
    <property type="evidence" value="ECO:0007669"/>
    <property type="project" value="UniProtKB-SubCell"/>
</dbReference>
<gene>
    <name evidence="6" type="primary">rnfG</name>
    <name evidence="10" type="ORF">CCR82_15980</name>
</gene>
<evidence type="ECO:0000256" key="4">
    <source>
        <dbReference type="ARBA" id="ARBA00022643"/>
    </source>
</evidence>